<dbReference type="EMBL" id="NESQ01000124">
    <property type="protein sequence ID" value="PUU78310.1"/>
    <property type="molecule type" value="Genomic_DNA"/>
</dbReference>
<keyword evidence="1" id="KW-1133">Transmembrane helix</keyword>
<evidence type="ECO:0000313" key="3">
    <source>
        <dbReference type="Proteomes" id="UP000244722"/>
    </source>
</evidence>
<sequence>MVYDLVLRRWEKCSHILQDQPIVSARGRGVVGIANGRGLGDAGGYVTELARFDIITTLLLWCLLIFILFGL</sequence>
<proteinExistence type="predicted"/>
<reference evidence="2 3" key="1">
    <citation type="submission" date="2017-04" db="EMBL/GenBank/DDBJ databases">
        <title>Draft genome sequence of Tuber borchii Vittad., a whitish edible truffle.</title>
        <authorList>
            <consortium name="DOE Joint Genome Institute"/>
            <person name="Murat C."/>
            <person name="Kuo A."/>
            <person name="Barry K.W."/>
            <person name="Clum A."/>
            <person name="Dockter R.B."/>
            <person name="Fauchery L."/>
            <person name="Iotti M."/>
            <person name="Kohler A."/>
            <person name="Labutti K."/>
            <person name="Lindquist E.A."/>
            <person name="Lipzen A."/>
            <person name="Ohm R.A."/>
            <person name="Wang M."/>
            <person name="Grigoriev I.V."/>
            <person name="Zambonelli A."/>
            <person name="Martin F.M."/>
        </authorList>
    </citation>
    <scope>NUCLEOTIDE SEQUENCE [LARGE SCALE GENOMIC DNA]</scope>
    <source>
        <strain evidence="2 3">Tbo3840</strain>
    </source>
</reference>
<keyword evidence="1" id="KW-0812">Transmembrane</keyword>
<gene>
    <name evidence="2" type="ORF">B9Z19DRAFT_1127039</name>
</gene>
<evidence type="ECO:0000256" key="1">
    <source>
        <dbReference type="SAM" id="Phobius"/>
    </source>
</evidence>
<keyword evidence="1" id="KW-0472">Membrane</keyword>
<evidence type="ECO:0000313" key="2">
    <source>
        <dbReference type="EMBL" id="PUU78310.1"/>
    </source>
</evidence>
<dbReference type="AlphaFoldDB" id="A0A2T6ZS30"/>
<dbReference type="Proteomes" id="UP000244722">
    <property type="component" value="Unassembled WGS sequence"/>
</dbReference>
<protein>
    <submittedName>
        <fullName evidence="2">Uncharacterized protein</fullName>
    </submittedName>
</protein>
<organism evidence="2 3">
    <name type="scientific">Tuber borchii</name>
    <name type="common">White truffle</name>
    <dbReference type="NCBI Taxonomy" id="42251"/>
    <lineage>
        <taxon>Eukaryota</taxon>
        <taxon>Fungi</taxon>
        <taxon>Dikarya</taxon>
        <taxon>Ascomycota</taxon>
        <taxon>Pezizomycotina</taxon>
        <taxon>Pezizomycetes</taxon>
        <taxon>Pezizales</taxon>
        <taxon>Tuberaceae</taxon>
        <taxon>Tuber</taxon>
    </lineage>
</organism>
<name>A0A2T6ZS30_TUBBO</name>
<keyword evidence="3" id="KW-1185">Reference proteome</keyword>
<comment type="caution">
    <text evidence="2">The sequence shown here is derived from an EMBL/GenBank/DDBJ whole genome shotgun (WGS) entry which is preliminary data.</text>
</comment>
<feature type="transmembrane region" description="Helical" evidence="1">
    <location>
        <begin position="49"/>
        <end position="69"/>
    </location>
</feature>
<accession>A0A2T6ZS30</accession>